<dbReference type="InterPro" id="IPR052039">
    <property type="entry name" value="Caspase-related_regulators"/>
</dbReference>
<protein>
    <submittedName>
        <fullName evidence="3">Peptidase C14</fullName>
    </submittedName>
</protein>
<feature type="chain" id="PRO_5046600574" evidence="1">
    <location>
        <begin position="24"/>
        <end position="405"/>
    </location>
</feature>
<dbReference type="PANTHER" id="PTHR22576">
    <property type="entry name" value="MUCOSA ASSOCIATED LYMPHOID TISSUE LYMPHOMA TRANSLOCATION PROTEIN 1/PARACASPASE"/>
    <property type="match status" value="1"/>
</dbReference>
<dbReference type="InterPro" id="IPR011600">
    <property type="entry name" value="Pept_C14_caspase"/>
</dbReference>
<gene>
    <name evidence="3" type="ORF">HL667_25390</name>
</gene>
<evidence type="ECO:0000313" key="3">
    <source>
        <dbReference type="EMBL" id="NPU68359.1"/>
    </source>
</evidence>
<dbReference type="Pfam" id="PF00656">
    <property type="entry name" value="Peptidase_C14"/>
    <property type="match status" value="1"/>
</dbReference>
<evidence type="ECO:0000313" key="4">
    <source>
        <dbReference type="Proteomes" id="UP000886476"/>
    </source>
</evidence>
<dbReference type="PANTHER" id="PTHR22576:SF37">
    <property type="entry name" value="MUCOSA-ASSOCIATED LYMPHOID TISSUE LYMPHOMA TRANSLOCATION PROTEIN 1"/>
    <property type="match status" value="1"/>
</dbReference>
<dbReference type="Gene3D" id="3.40.50.1460">
    <property type="match status" value="1"/>
</dbReference>
<dbReference type="SUPFAM" id="SSF52129">
    <property type="entry name" value="Caspase-like"/>
    <property type="match status" value="1"/>
</dbReference>
<feature type="domain" description="Caspase family p20" evidence="2">
    <location>
        <begin position="24"/>
        <end position="157"/>
    </location>
</feature>
<proteinExistence type="predicted"/>
<keyword evidence="4" id="KW-1185">Reference proteome</keyword>
<dbReference type="PROSITE" id="PS50208">
    <property type="entry name" value="CASPASE_P20"/>
    <property type="match status" value="1"/>
</dbReference>
<comment type="caution">
    <text evidence="3">The sequence shown here is derived from an EMBL/GenBank/DDBJ whole genome shotgun (WGS) entry which is preliminary data.</text>
</comment>
<organism evidence="3 4">
    <name type="scientific">Bradyrhizobium aeschynomenes</name>
    <dbReference type="NCBI Taxonomy" id="2734909"/>
    <lineage>
        <taxon>Bacteria</taxon>
        <taxon>Pseudomonadati</taxon>
        <taxon>Pseudomonadota</taxon>
        <taxon>Alphaproteobacteria</taxon>
        <taxon>Hyphomicrobiales</taxon>
        <taxon>Nitrobacteraceae</taxon>
        <taxon>Bradyrhizobium</taxon>
    </lineage>
</organism>
<reference evidence="3" key="1">
    <citation type="submission" date="2020-05" db="EMBL/GenBank/DDBJ databases">
        <title>Nod-independent and nitrogen-fixing Bradyrhizobium aeschynomene sp. nov. isolated from nodules of Aeschynomene indica.</title>
        <authorList>
            <person name="Zhang Z."/>
        </authorList>
    </citation>
    <scope>NUCLEOTIDE SEQUENCE</scope>
    <source>
        <strain evidence="3">83012</strain>
    </source>
</reference>
<dbReference type="InterPro" id="IPR029030">
    <property type="entry name" value="Caspase-like_dom_sf"/>
</dbReference>
<dbReference type="InterPro" id="IPR001309">
    <property type="entry name" value="Pept_C14_p20"/>
</dbReference>
<dbReference type="EMBL" id="JABFDN010000010">
    <property type="protein sequence ID" value="NPU68359.1"/>
    <property type="molecule type" value="Genomic_DNA"/>
</dbReference>
<sequence>MRRWMRLVLAGYSMLILCSPALADTRIALVIGNSAYRTVSRLDNPKHDAALMAETLQGLGFTLVGGSAQLDLDEAAMRRAVQEFGGKARGADVALVYYAGHGVQVRGANYLVPVDANPTREADVDFQMLDVNVVLRQMESAGTKLNLVILDACRNNPFGGRGLRDAGSGLAQMRAPEGTLISFATQPGNVALDGRDGNSPFTKALAETIRRPGLDIFKTFNQVGLEVKRATAGSQQPWVSSSPVDGDFFFAGQTFAPASATQPASSDPAERAWAVTQNTTSIAVLEDFVRQFGATPYGSMARARIEELKKTQTATRPAESPTERAQAVLPNPHLVPRMVKRNVSQGYLNLRREPGQKSDVLTRIPAGETAMVGGCVMPGDGVSRFPSCRAVWNGVVGWVSANGLD</sequence>
<evidence type="ECO:0000259" key="2">
    <source>
        <dbReference type="PROSITE" id="PS50208"/>
    </source>
</evidence>
<keyword evidence="1" id="KW-0732">Signal</keyword>
<name>A0ABX2CJH5_9BRAD</name>
<dbReference type="RefSeq" id="WP_172113426.1">
    <property type="nucleotide sequence ID" value="NZ_JABFDN010000010.1"/>
</dbReference>
<feature type="signal peptide" evidence="1">
    <location>
        <begin position="1"/>
        <end position="23"/>
    </location>
</feature>
<accession>A0ABX2CJH5</accession>
<dbReference type="Proteomes" id="UP000886476">
    <property type="component" value="Unassembled WGS sequence"/>
</dbReference>
<evidence type="ECO:0000256" key="1">
    <source>
        <dbReference type="SAM" id="SignalP"/>
    </source>
</evidence>